<feature type="domain" description="Imelysin-like" evidence="4">
    <location>
        <begin position="46"/>
        <end position="316"/>
    </location>
</feature>
<feature type="signal peptide" evidence="3">
    <location>
        <begin position="1"/>
        <end position="23"/>
    </location>
</feature>
<evidence type="ECO:0000259" key="4">
    <source>
        <dbReference type="Pfam" id="PF09375"/>
    </source>
</evidence>
<comment type="subcellular location">
    <subcellularLocation>
        <location evidence="1">Cell envelope</location>
    </subcellularLocation>
</comment>
<dbReference type="InterPro" id="IPR034984">
    <property type="entry name" value="Imelysin-like_IPPA"/>
</dbReference>
<proteinExistence type="predicted"/>
<dbReference type="CDD" id="cd14659">
    <property type="entry name" value="Imelysin-like_IPPA"/>
    <property type="match status" value="1"/>
</dbReference>
<dbReference type="InterPro" id="IPR018976">
    <property type="entry name" value="Imelysin-like"/>
</dbReference>
<evidence type="ECO:0000256" key="1">
    <source>
        <dbReference type="ARBA" id="ARBA00004196"/>
    </source>
</evidence>
<dbReference type="RefSeq" id="WP_140840068.1">
    <property type="nucleotide sequence ID" value="NZ_RCZI01000002.1"/>
</dbReference>
<dbReference type="InterPro" id="IPR038352">
    <property type="entry name" value="Imelysin_sf"/>
</dbReference>
<evidence type="ECO:0000256" key="3">
    <source>
        <dbReference type="SAM" id="SignalP"/>
    </source>
</evidence>
<evidence type="ECO:0000256" key="2">
    <source>
        <dbReference type="ARBA" id="ARBA00022729"/>
    </source>
</evidence>
<reference evidence="5 6" key="1">
    <citation type="journal article" date="2019" name="Environ. Microbiol.">
        <title>Species interactions and distinct microbial communities in high Arctic permafrost affected cryosols are associated with the CH4 and CO2 gas fluxes.</title>
        <authorList>
            <person name="Altshuler I."/>
            <person name="Hamel J."/>
            <person name="Turney S."/>
            <person name="Magnuson E."/>
            <person name="Levesque R."/>
            <person name="Greer C."/>
            <person name="Whyte L.G."/>
        </authorList>
    </citation>
    <scope>NUCLEOTIDE SEQUENCE [LARGE SCALE GENOMIC DNA]</scope>
    <source>
        <strain evidence="5 6">S06.C</strain>
    </source>
</reference>
<dbReference type="AlphaFoldDB" id="A0A502DWG6"/>
<accession>A0A502DWG6</accession>
<name>A0A502DWG6_9BURK</name>
<protein>
    <recommendedName>
        <fullName evidence="4">Imelysin-like domain-containing protein</fullName>
    </recommendedName>
</protein>
<sequence>MPSFFLRALFAPIALLAAAAVQAQPAPVAPAGAPQFLTSAYRDQFVPRANAFAAESAALGTAIDTLCDAPAGEAATALAAAQARWKSTTTAWDRLAGVAVGPLVKRRALTALDFNPTRPALIERAIVTAPSGAEAMERVGTPAKGIPALEWLLWSKKPAPQSPACRYTQQVAIELAREGATIATGFADLAATDWAADPAKTYLAWQELFNQWLGGFERLRWAQIDKPLKTVETSRTGKAPVFSRAASGHAAQSWAAHWEALRSLAPPVAQALAGSGKQPLAARLTQSFAGTDAAMQRATPADLAALPAATRELAATKKLIEADVAPALEVVVGFSDGDGD</sequence>
<comment type="caution">
    <text evidence="5">The sequence shown here is derived from an EMBL/GenBank/DDBJ whole genome shotgun (WGS) entry which is preliminary data.</text>
</comment>
<organism evidence="5 6">
    <name type="scientific">Variovorax guangxiensis</name>
    <dbReference type="NCBI Taxonomy" id="1775474"/>
    <lineage>
        <taxon>Bacteria</taxon>
        <taxon>Pseudomonadati</taxon>
        <taxon>Pseudomonadota</taxon>
        <taxon>Betaproteobacteria</taxon>
        <taxon>Burkholderiales</taxon>
        <taxon>Comamonadaceae</taxon>
        <taxon>Variovorax</taxon>
    </lineage>
</organism>
<feature type="chain" id="PRO_5021441417" description="Imelysin-like domain-containing protein" evidence="3">
    <location>
        <begin position="24"/>
        <end position="340"/>
    </location>
</feature>
<gene>
    <name evidence="5" type="ORF">EAH82_06790</name>
</gene>
<evidence type="ECO:0000313" key="6">
    <source>
        <dbReference type="Proteomes" id="UP000319212"/>
    </source>
</evidence>
<dbReference type="Gene3D" id="1.20.1420.20">
    <property type="entry name" value="M75 peptidase, HXXE motif"/>
    <property type="match status" value="1"/>
</dbReference>
<dbReference type="EMBL" id="RCZI01000002">
    <property type="protein sequence ID" value="TPG28510.1"/>
    <property type="molecule type" value="Genomic_DNA"/>
</dbReference>
<dbReference type="Proteomes" id="UP000319212">
    <property type="component" value="Unassembled WGS sequence"/>
</dbReference>
<dbReference type="OrthoDB" id="8591749at2"/>
<dbReference type="Pfam" id="PF09375">
    <property type="entry name" value="Peptidase_M75"/>
    <property type="match status" value="1"/>
</dbReference>
<evidence type="ECO:0000313" key="5">
    <source>
        <dbReference type="EMBL" id="TPG28510.1"/>
    </source>
</evidence>
<keyword evidence="2 3" id="KW-0732">Signal</keyword>
<dbReference type="GO" id="GO:0030313">
    <property type="term" value="C:cell envelope"/>
    <property type="evidence" value="ECO:0007669"/>
    <property type="project" value="UniProtKB-SubCell"/>
</dbReference>